<dbReference type="CDD" id="cd01146">
    <property type="entry name" value="FhuD"/>
    <property type="match status" value="1"/>
</dbReference>
<evidence type="ECO:0000256" key="4">
    <source>
        <dbReference type="ARBA" id="ARBA00022496"/>
    </source>
</evidence>
<keyword evidence="4" id="KW-0410">Iron transport</keyword>
<dbReference type="InterPro" id="IPR051313">
    <property type="entry name" value="Bact_iron-sidero_bind"/>
</dbReference>
<keyword evidence="4" id="KW-0406">Ion transport</keyword>
<dbReference type="Proteomes" id="UP000030378">
    <property type="component" value="Unassembled WGS sequence"/>
</dbReference>
<evidence type="ECO:0000256" key="2">
    <source>
        <dbReference type="ARBA" id="ARBA00008814"/>
    </source>
</evidence>
<comment type="subcellular location">
    <subcellularLocation>
        <location evidence="1">Cell envelope</location>
    </subcellularLocation>
</comment>
<dbReference type="PRINTS" id="PR01715">
    <property type="entry name" value="FERRIBNDNGPP"/>
</dbReference>
<feature type="chain" id="PRO_5042831578" evidence="6">
    <location>
        <begin position="21"/>
        <end position="285"/>
    </location>
</feature>
<feature type="signal peptide" evidence="6">
    <location>
        <begin position="1"/>
        <end position="20"/>
    </location>
</feature>
<accession>A0AAP8PHG2</accession>
<evidence type="ECO:0000259" key="7">
    <source>
        <dbReference type="PROSITE" id="PS50983"/>
    </source>
</evidence>
<evidence type="ECO:0000313" key="9">
    <source>
        <dbReference type="Proteomes" id="UP000030378"/>
    </source>
</evidence>
<dbReference type="PANTHER" id="PTHR30532:SF1">
    <property type="entry name" value="IRON(3+)-HYDROXAMATE-BINDING PROTEIN FHUD"/>
    <property type="match status" value="1"/>
</dbReference>
<comment type="similarity">
    <text evidence="2">Belongs to the bacterial solute-binding protein 8 family.</text>
</comment>
<evidence type="ECO:0000256" key="6">
    <source>
        <dbReference type="SAM" id="SignalP"/>
    </source>
</evidence>
<dbReference type="EMBL" id="JTBC02000002">
    <property type="protein sequence ID" value="PNO69766.1"/>
    <property type="molecule type" value="Genomic_DNA"/>
</dbReference>
<reference evidence="9" key="1">
    <citation type="submission" date="2017-12" db="EMBL/GenBank/DDBJ databases">
        <title>FDA dAtabase for Regulatory Grade micrObial Sequences (FDA-ARGOS): Supporting development and validation of Infectious Disease Dx tests.</title>
        <authorList>
            <person name="Campos J."/>
            <person name="Goldberg B."/>
            <person name="Tallon L."/>
            <person name="Sadzewicz L."/>
            <person name="Sengamalay N."/>
            <person name="Ott S."/>
            <person name="Godinez A."/>
            <person name="Nagaraj S."/>
            <person name="Vavikolanu K."/>
            <person name="Vyas G."/>
            <person name="Nadendla S."/>
            <person name="Aluvathingal J."/>
            <person name="Geyer C."/>
            <person name="Nandy P."/>
            <person name="Hobson J."/>
            <person name="Sichtig H."/>
        </authorList>
    </citation>
    <scope>NUCLEOTIDE SEQUENCE [LARGE SCALE GENOMIC DNA]</scope>
    <source>
        <strain evidence="9">FDAARGOS_79</strain>
    </source>
</reference>
<name>A0AAP8PHG2_SERMA</name>
<dbReference type="GO" id="GO:1901678">
    <property type="term" value="P:iron coordination entity transport"/>
    <property type="evidence" value="ECO:0007669"/>
    <property type="project" value="UniProtKB-ARBA"/>
</dbReference>
<keyword evidence="5 6" id="KW-0732">Signal</keyword>
<dbReference type="InterPro" id="IPR002491">
    <property type="entry name" value="ABC_transptr_periplasmic_BD"/>
</dbReference>
<dbReference type="Pfam" id="PF01497">
    <property type="entry name" value="Peripla_BP_2"/>
    <property type="match status" value="1"/>
</dbReference>
<evidence type="ECO:0000256" key="1">
    <source>
        <dbReference type="ARBA" id="ARBA00004196"/>
    </source>
</evidence>
<dbReference type="PROSITE" id="PS50983">
    <property type="entry name" value="FE_B12_PBP"/>
    <property type="match status" value="1"/>
</dbReference>
<evidence type="ECO:0000256" key="3">
    <source>
        <dbReference type="ARBA" id="ARBA00022448"/>
    </source>
</evidence>
<dbReference type="GO" id="GO:0030288">
    <property type="term" value="C:outer membrane-bounded periplasmic space"/>
    <property type="evidence" value="ECO:0007669"/>
    <property type="project" value="TreeGrafter"/>
</dbReference>
<sequence length="285" mass="30684">MLSRRRLLTALLLAPLYARADAGRPSQKLAVLDWGLTEILLALGVTPAGVSAPDWYRKLIPTPALPASALDLGLLFQPNLETLYALRPDAIVITPQHALLKPALERIAPTIALPAHGLAELISAARQLGERLQRQPQAAQILASLNGKLSCASLLARQVERPALLAAPVDALHLRVYTAGSLPGDVLAACGLRNGWHGGAGAEGSVLVELTRIADLNARLMLLTPDDQRESVSQWRQSSLWQRLPLTAAHNLNLIEENISDAGALITAGRFADIFTGMMMRWRDA</sequence>
<dbReference type="AlphaFoldDB" id="A0AAP8PHG2"/>
<organism evidence="8 9">
    <name type="scientific">Serratia marcescens</name>
    <dbReference type="NCBI Taxonomy" id="615"/>
    <lineage>
        <taxon>Bacteria</taxon>
        <taxon>Pseudomonadati</taxon>
        <taxon>Pseudomonadota</taxon>
        <taxon>Gammaproteobacteria</taxon>
        <taxon>Enterobacterales</taxon>
        <taxon>Yersiniaceae</taxon>
        <taxon>Serratia</taxon>
    </lineage>
</organism>
<comment type="caution">
    <text evidence="8">The sequence shown here is derived from an EMBL/GenBank/DDBJ whole genome shotgun (WGS) entry which is preliminary data.</text>
</comment>
<proteinExistence type="inferred from homology"/>
<evidence type="ECO:0000256" key="5">
    <source>
        <dbReference type="ARBA" id="ARBA00022729"/>
    </source>
</evidence>
<dbReference type="SUPFAM" id="SSF53807">
    <property type="entry name" value="Helical backbone' metal receptor"/>
    <property type="match status" value="1"/>
</dbReference>
<dbReference type="Gene3D" id="3.40.50.1980">
    <property type="entry name" value="Nitrogenase molybdenum iron protein domain"/>
    <property type="match status" value="2"/>
</dbReference>
<protein>
    <submittedName>
        <fullName evidence="8">ABC transporter substrate-binding protein</fullName>
    </submittedName>
</protein>
<gene>
    <name evidence="8" type="ORF">MC70_007050</name>
</gene>
<feature type="domain" description="Fe/B12 periplasmic-binding" evidence="7">
    <location>
        <begin position="28"/>
        <end position="285"/>
    </location>
</feature>
<keyword evidence="4" id="KW-0408">Iron</keyword>
<evidence type="ECO:0000313" key="8">
    <source>
        <dbReference type="EMBL" id="PNO69766.1"/>
    </source>
</evidence>
<dbReference type="PANTHER" id="PTHR30532">
    <property type="entry name" value="IRON III DICITRATE-BINDING PERIPLASMIC PROTEIN"/>
    <property type="match status" value="1"/>
</dbReference>
<keyword evidence="3" id="KW-0813">Transport</keyword>